<comment type="caution">
    <text evidence="2">The sequence shown here is derived from an EMBL/GenBank/DDBJ whole genome shotgun (WGS) entry which is preliminary data.</text>
</comment>
<dbReference type="SUPFAM" id="SSF75138">
    <property type="entry name" value="HprK N-terminal domain-like"/>
    <property type="match status" value="1"/>
</dbReference>
<dbReference type="EMBL" id="JACRSP010000002">
    <property type="protein sequence ID" value="MBC8536157.1"/>
    <property type="molecule type" value="Genomic_DNA"/>
</dbReference>
<evidence type="ECO:0000259" key="1">
    <source>
        <dbReference type="Pfam" id="PF07085"/>
    </source>
</evidence>
<proteinExistence type="predicted"/>
<name>A0A926DE44_9FIRM</name>
<dbReference type="Proteomes" id="UP000620366">
    <property type="component" value="Unassembled WGS sequence"/>
</dbReference>
<evidence type="ECO:0000313" key="3">
    <source>
        <dbReference type="Proteomes" id="UP000620366"/>
    </source>
</evidence>
<dbReference type="Pfam" id="PF07085">
    <property type="entry name" value="DRTGG"/>
    <property type="match status" value="1"/>
</dbReference>
<dbReference type="Gene3D" id="3.40.1390.20">
    <property type="entry name" value="HprK N-terminal domain-like"/>
    <property type="match status" value="1"/>
</dbReference>
<feature type="domain" description="DRTGG" evidence="1">
    <location>
        <begin position="5"/>
        <end position="100"/>
    </location>
</feature>
<evidence type="ECO:0000313" key="2">
    <source>
        <dbReference type="EMBL" id="MBC8536157.1"/>
    </source>
</evidence>
<reference evidence="2" key="1">
    <citation type="submission" date="2020-08" db="EMBL/GenBank/DDBJ databases">
        <title>Genome public.</title>
        <authorList>
            <person name="Liu C."/>
            <person name="Sun Q."/>
        </authorList>
    </citation>
    <scope>NUCLEOTIDE SEQUENCE</scope>
    <source>
        <strain evidence="2">BX7</strain>
    </source>
</reference>
<protein>
    <recommendedName>
        <fullName evidence="1">DRTGG domain-containing protein</fullName>
    </recommendedName>
</protein>
<sequence>MTVREIAKILNAEVLCCEDRLDMDVHSACGSDMMSDVLAYVKDQAVLLTGLMNPQVVRTAEMMDMTCIVFVRGKKPDEAIVELAREYGIIVLTTEYRMYGACGLLYSKGLGEVGYC</sequence>
<keyword evidence="3" id="KW-1185">Reference proteome</keyword>
<accession>A0A926DE44</accession>
<dbReference type="InterPro" id="IPR028979">
    <property type="entry name" value="Ser_kin/Pase_Hpr-like_N_sf"/>
</dbReference>
<dbReference type="AlphaFoldDB" id="A0A926DE44"/>
<dbReference type="RefSeq" id="WP_249299909.1">
    <property type="nucleotide sequence ID" value="NZ_JACRSP010000002.1"/>
</dbReference>
<gene>
    <name evidence="2" type="ORF">H8695_05560</name>
</gene>
<organism evidence="2 3">
    <name type="scientific">Feifania hominis</name>
    <dbReference type="NCBI Taxonomy" id="2763660"/>
    <lineage>
        <taxon>Bacteria</taxon>
        <taxon>Bacillati</taxon>
        <taxon>Bacillota</taxon>
        <taxon>Clostridia</taxon>
        <taxon>Eubacteriales</taxon>
        <taxon>Feifaniaceae</taxon>
        <taxon>Feifania</taxon>
    </lineage>
</organism>
<dbReference type="InterPro" id="IPR010766">
    <property type="entry name" value="DRTGG"/>
</dbReference>